<comment type="caution">
    <text evidence="2">The sequence shown here is derived from an EMBL/GenBank/DDBJ whole genome shotgun (WGS) entry which is preliminary data.</text>
</comment>
<dbReference type="AlphaFoldDB" id="A0AAD3Y0K0"/>
<dbReference type="Proteomes" id="UP001279734">
    <property type="component" value="Unassembled WGS sequence"/>
</dbReference>
<feature type="region of interest" description="Disordered" evidence="1">
    <location>
        <begin position="113"/>
        <end position="140"/>
    </location>
</feature>
<keyword evidence="3" id="KW-1185">Reference proteome</keyword>
<dbReference type="EMBL" id="BSYO01000028">
    <property type="protein sequence ID" value="GMH24792.1"/>
    <property type="molecule type" value="Genomic_DNA"/>
</dbReference>
<gene>
    <name evidence="2" type="ORF">Nepgr_026635</name>
</gene>
<protein>
    <submittedName>
        <fullName evidence="2">Uncharacterized protein</fullName>
    </submittedName>
</protein>
<name>A0AAD3Y0K0_NEPGR</name>
<proteinExistence type="predicted"/>
<sequence>MLAGAYCPNPLDAAGMLSIGRSFLRSLFSVRPEWITAGFILVGKPVGNGSNAGMCNPGAVLSLKAIAAVYRADLFWRVDGAGAVPVGGLLKFLAAVVLFCCCGRRPQGVAEKAPGWPEDPFGNNAEAGGDTNYSVASFSS</sequence>
<reference evidence="2" key="1">
    <citation type="submission" date="2023-05" db="EMBL/GenBank/DDBJ databases">
        <title>Nepenthes gracilis genome sequencing.</title>
        <authorList>
            <person name="Fukushima K."/>
        </authorList>
    </citation>
    <scope>NUCLEOTIDE SEQUENCE</scope>
    <source>
        <strain evidence="2">SING2019-196</strain>
    </source>
</reference>
<organism evidence="2 3">
    <name type="scientific">Nepenthes gracilis</name>
    <name type="common">Slender pitcher plant</name>
    <dbReference type="NCBI Taxonomy" id="150966"/>
    <lineage>
        <taxon>Eukaryota</taxon>
        <taxon>Viridiplantae</taxon>
        <taxon>Streptophyta</taxon>
        <taxon>Embryophyta</taxon>
        <taxon>Tracheophyta</taxon>
        <taxon>Spermatophyta</taxon>
        <taxon>Magnoliopsida</taxon>
        <taxon>eudicotyledons</taxon>
        <taxon>Gunneridae</taxon>
        <taxon>Pentapetalae</taxon>
        <taxon>Caryophyllales</taxon>
        <taxon>Nepenthaceae</taxon>
        <taxon>Nepenthes</taxon>
    </lineage>
</organism>
<evidence type="ECO:0000313" key="2">
    <source>
        <dbReference type="EMBL" id="GMH24792.1"/>
    </source>
</evidence>
<feature type="compositionally biased region" description="Polar residues" evidence="1">
    <location>
        <begin position="131"/>
        <end position="140"/>
    </location>
</feature>
<evidence type="ECO:0000256" key="1">
    <source>
        <dbReference type="SAM" id="MobiDB-lite"/>
    </source>
</evidence>
<evidence type="ECO:0000313" key="3">
    <source>
        <dbReference type="Proteomes" id="UP001279734"/>
    </source>
</evidence>
<accession>A0AAD3Y0K0</accession>